<evidence type="ECO:0000256" key="4">
    <source>
        <dbReference type="ARBA" id="ARBA00022777"/>
    </source>
</evidence>
<reference evidence="7 8" key="1">
    <citation type="submission" date="2015-11" db="EMBL/GenBank/DDBJ databases">
        <authorList>
            <person name="Zhang Y."/>
            <person name="Guo Z."/>
        </authorList>
    </citation>
    <scope>NUCLEOTIDE SEQUENCE [LARGE SCALE GENOMIC DNA]</scope>
    <source>
        <strain evidence="7 8">KCTC 12086</strain>
    </source>
</reference>
<dbReference type="KEGG" id="pphe:PP2015_2186"/>
<dbReference type="Gene3D" id="3.40.1190.20">
    <property type="match status" value="1"/>
</dbReference>
<dbReference type="InterPro" id="IPR029056">
    <property type="entry name" value="Ribokinase-like"/>
</dbReference>
<protein>
    <submittedName>
        <fullName evidence="7">Fructokinase</fullName>
    </submittedName>
</protein>
<keyword evidence="8" id="KW-1185">Reference proteome</keyword>
<keyword evidence="2" id="KW-0808">Transferase</keyword>
<sequence>MTEQTTMQLTCFGEALMDLLPHDGEALLPIVGGAPANAAVGFAKLGGHSAFLGGLSNDAFGQTIAKTLQHYGVDTAHCPVIKAANTALAVVQLDEHKERQFSFYRQQTADISVSMDDFNEFNWPQSGIYHFCSNTLTDSSITATHMALLEQAKAHGQIISFDVNLRLNLWHDLADLPARVEACFSLCDILKFSLEELAYLSHAASLSIEQYIQRLCALGVQVILVSDGKNPVQLITPQQTQSIATPSINAVDTTGAGDSLISGFLFALAQQQLKQSQLNANLEKLIDAAEFAVKCGAFTCAKLGAMPALPTYDEVN</sequence>
<dbReference type="Proteomes" id="UP000061457">
    <property type="component" value="Chromosome I"/>
</dbReference>
<dbReference type="PANTHER" id="PTHR43085:SF1">
    <property type="entry name" value="PSEUDOURIDINE KINASE-RELATED"/>
    <property type="match status" value="1"/>
</dbReference>
<feature type="domain" description="Carbohydrate kinase PfkB" evidence="6">
    <location>
        <begin position="26"/>
        <end position="311"/>
    </location>
</feature>
<dbReference type="PANTHER" id="PTHR43085">
    <property type="entry name" value="HEXOKINASE FAMILY MEMBER"/>
    <property type="match status" value="1"/>
</dbReference>
<evidence type="ECO:0000256" key="3">
    <source>
        <dbReference type="ARBA" id="ARBA00022741"/>
    </source>
</evidence>
<dbReference type="CDD" id="cd01167">
    <property type="entry name" value="bac_FRK"/>
    <property type="match status" value="1"/>
</dbReference>
<keyword evidence="3" id="KW-0547">Nucleotide-binding</keyword>
<dbReference type="SUPFAM" id="SSF53613">
    <property type="entry name" value="Ribokinase-like"/>
    <property type="match status" value="1"/>
</dbReference>
<dbReference type="InterPro" id="IPR050306">
    <property type="entry name" value="PfkB_Carbo_kinase"/>
</dbReference>
<accession>A0A0S2K2Z1</accession>
<evidence type="ECO:0000256" key="1">
    <source>
        <dbReference type="ARBA" id="ARBA00010688"/>
    </source>
</evidence>
<dbReference type="STRING" id="161398.PP2015_2186"/>
<evidence type="ECO:0000256" key="2">
    <source>
        <dbReference type="ARBA" id="ARBA00022679"/>
    </source>
</evidence>
<dbReference type="GO" id="GO:0016301">
    <property type="term" value="F:kinase activity"/>
    <property type="evidence" value="ECO:0007669"/>
    <property type="project" value="UniProtKB-KW"/>
</dbReference>
<keyword evidence="4 7" id="KW-0418">Kinase</keyword>
<dbReference type="AlphaFoldDB" id="A0A0S2K2Z1"/>
<dbReference type="InterPro" id="IPR002173">
    <property type="entry name" value="Carboh/pur_kinase_PfkB_CS"/>
</dbReference>
<dbReference type="RefSeq" id="WP_227009238.1">
    <property type="nucleotide sequence ID" value="NZ_CP013187.1"/>
</dbReference>
<evidence type="ECO:0000313" key="8">
    <source>
        <dbReference type="Proteomes" id="UP000061457"/>
    </source>
</evidence>
<name>A0A0S2K2Z1_9GAMM</name>
<comment type="similarity">
    <text evidence="1">Belongs to the carbohydrate kinase PfkB family.</text>
</comment>
<gene>
    <name evidence="7" type="ORF">PP2015_2186</name>
</gene>
<evidence type="ECO:0000259" key="6">
    <source>
        <dbReference type="Pfam" id="PF00294"/>
    </source>
</evidence>
<proteinExistence type="inferred from homology"/>
<dbReference type="Pfam" id="PF00294">
    <property type="entry name" value="PfkB"/>
    <property type="match status" value="1"/>
</dbReference>
<dbReference type="GO" id="GO:0005524">
    <property type="term" value="F:ATP binding"/>
    <property type="evidence" value="ECO:0007669"/>
    <property type="project" value="UniProtKB-KW"/>
</dbReference>
<evidence type="ECO:0000313" key="7">
    <source>
        <dbReference type="EMBL" id="ALO42683.1"/>
    </source>
</evidence>
<keyword evidence="5" id="KW-0067">ATP-binding</keyword>
<dbReference type="EMBL" id="CP013187">
    <property type="protein sequence ID" value="ALO42683.1"/>
    <property type="molecule type" value="Genomic_DNA"/>
</dbReference>
<dbReference type="InterPro" id="IPR011611">
    <property type="entry name" value="PfkB_dom"/>
</dbReference>
<evidence type="ECO:0000256" key="5">
    <source>
        <dbReference type="ARBA" id="ARBA00022840"/>
    </source>
</evidence>
<dbReference type="PROSITE" id="PS00584">
    <property type="entry name" value="PFKB_KINASES_2"/>
    <property type="match status" value="1"/>
</dbReference>
<organism evidence="7 8">
    <name type="scientific">Pseudoalteromonas phenolica</name>
    <dbReference type="NCBI Taxonomy" id="161398"/>
    <lineage>
        <taxon>Bacteria</taxon>
        <taxon>Pseudomonadati</taxon>
        <taxon>Pseudomonadota</taxon>
        <taxon>Gammaproteobacteria</taxon>
        <taxon>Alteromonadales</taxon>
        <taxon>Pseudoalteromonadaceae</taxon>
        <taxon>Pseudoalteromonas</taxon>
    </lineage>
</organism>
<dbReference type="PATRIC" id="fig|161398.10.peg.2223"/>